<comment type="caution">
    <text evidence="1">The sequence shown here is derived from an EMBL/GenBank/DDBJ whole genome shotgun (WGS) entry which is preliminary data.</text>
</comment>
<gene>
    <name evidence="1" type="ORF">ACFP58_11760</name>
</gene>
<keyword evidence="2" id="KW-1185">Reference proteome</keyword>
<name>A0ABW1W914_9GAMM</name>
<protein>
    <submittedName>
        <fullName evidence="1">Uncharacterized protein</fullName>
    </submittedName>
</protein>
<proteinExistence type="predicted"/>
<dbReference type="RefSeq" id="WP_379607811.1">
    <property type="nucleotide sequence ID" value="NZ_JBHSTZ010000036.1"/>
</dbReference>
<evidence type="ECO:0000313" key="1">
    <source>
        <dbReference type="EMBL" id="MFC6382123.1"/>
    </source>
</evidence>
<evidence type="ECO:0000313" key="2">
    <source>
        <dbReference type="Proteomes" id="UP001596264"/>
    </source>
</evidence>
<dbReference type="EMBL" id="JBHSTZ010000036">
    <property type="protein sequence ID" value="MFC6382123.1"/>
    <property type="molecule type" value="Genomic_DNA"/>
</dbReference>
<reference evidence="2" key="1">
    <citation type="journal article" date="2019" name="Int. J. Syst. Evol. Microbiol.">
        <title>The Global Catalogue of Microorganisms (GCM) 10K type strain sequencing project: providing services to taxonomists for standard genome sequencing and annotation.</title>
        <authorList>
            <consortium name="The Broad Institute Genomics Platform"/>
            <consortium name="The Broad Institute Genome Sequencing Center for Infectious Disease"/>
            <person name="Wu L."/>
            <person name="Ma J."/>
        </authorList>
    </citation>
    <scope>NUCLEOTIDE SEQUENCE [LARGE SCALE GENOMIC DNA]</scope>
    <source>
        <strain evidence="2">CCM 2050</strain>
    </source>
</reference>
<organism evidence="1 2">
    <name type="scientific">Psychrobacter glacincola</name>
    <dbReference type="NCBI Taxonomy" id="56810"/>
    <lineage>
        <taxon>Bacteria</taxon>
        <taxon>Pseudomonadati</taxon>
        <taxon>Pseudomonadota</taxon>
        <taxon>Gammaproteobacteria</taxon>
        <taxon>Moraxellales</taxon>
        <taxon>Moraxellaceae</taxon>
        <taxon>Psychrobacter</taxon>
    </lineage>
</organism>
<sequence length="59" mass="6765">MKKTNHDDLVENDAVAQHYCDWAIKLAHDWRMTGAVLRVFAQPTPIWSNLQTASLKQPC</sequence>
<dbReference type="Proteomes" id="UP001596264">
    <property type="component" value="Unassembled WGS sequence"/>
</dbReference>
<accession>A0ABW1W914</accession>